<dbReference type="PANTHER" id="PTHR10980">
    <property type="entry name" value="RHO GDP-DISSOCIATION INHIBITOR"/>
    <property type="match status" value="1"/>
</dbReference>
<dbReference type="FunFam" id="2.70.50.30:FF:000002">
    <property type="entry name" value="Rho GDP-dissociation inhibitor 1"/>
    <property type="match status" value="1"/>
</dbReference>
<comment type="similarity">
    <text evidence="2">Belongs to the Rho GDI family.</text>
</comment>
<dbReference type="Pfam" id="PF02115">
    <property type="entry name" value="Rho_GDI"/>
    <property type="match status" value="1"/>
</dbReference>
<comment type="subcellular location">
    <subcellularLocation>
        <location evidence="1">Cytoplasm</location>
    </subcellularLocation>
</comment>
<dbReference type="AlphaFoldDB" id="A0A6J1A016"/>
<dbReference type="Gene3D" id="2.70.50.30">
    <property type="entry name" value="Coagulation Factor XIII, subunit A, domain 1"/>
    <property type="match status" value="1"/>
</dbReference>
<evidence type="ECO:0000256" key="3">
    <source>
        <dbReference type="ARBA" id="ARBA00022490"/>
    </source>
</evidence>
<dbReference type="GO" id="GO:0016020">
    <property type="term" value="C:membrane"/>
    <property type="evidence" value="ECO:0007669"/>
    <property type="project" value="TreeGrafter"/>
</dbReference>
<name>A0A6J1A016_9ROSI</name>
<dbReference type="InterPro" id="IPR014756">
    <property type="entry name" value="Ig_E-set"/>
</dbReference>
<feature type="region of interest" description="Disordered" evidence="4">
    <location>
        <begin position="1"/>
        <end position="55"/>
    </location>
</feature>
<dbReference type="RefSeq" id="XP_021280318.1">
    <property type="nucleotide sequence ID" value="XM_021424643.1"/>
</dbReference>
<protein>
    <submittedName>
        <fullName evidence="6">Rho GDP-dissociation inhibitor 1-like</fullName>
    </submittedName>
</protein>
<keyword evidence="5" id="KW-1185">Reference proteome</keyword>
<dbReference type="GO" id="GO:0005094">
    <property type="term" value="F:Rho GDP-dissociation inhibitor activity"/>
    <property type="evidence" value="ECO:0007669"/>
    <property type="project" value="InterPro"/>
</dbReference>
<dbReference type="Proteomes" id="UP000504621">
    <property type="component" value="Unplaced"/>
</dbReference>
<proteinExistence type="inferred from homology"/>
<evidence type="ECO:0000313" key="5">
    <source>
        <dbReference type="Proteomes" id="UP000504621"/>
    </source>
</evidence>
<dbReference type="PRINTS" id="PR00492">
    <property type="entry name" value="RHOGDI"/>
</dbReference>
<sequence>MDSGKRAEAGPSTGASEEKQEREERKMTEKPLAVEVCDDHEEDEEDEDKEDGVGAVAGFVPGPLLSLKEQIEKDKDDDSLRRWKEKLLGCVEGDLNGQMEPEVKFHSIGIISDDLGEVSYPLPIDRNQNGLLLFTLKEGSRYQLKLTFSVLHNIVSGLTYSNTVWKAGLQVDQNKGMLGTFAPQREPYVYILDEETMPSGVLARGIYSAKLKFEDDDRRCHMELNYSFEIKKSS</sequence>
<reference evidence="6" key="1">
    <citation type="submission" date="2025-08" db="UniProtKB">
        <authorList>
            <consortium name="RefSeq"/>
        </authorList>
    </citation>
    <scope>IDENTIFICATION</scope>
    <source>
        <tissue evidence="6">Leaf</tissue>
    </source>
</reference>
<feature type="compositionally biased region" description="Acidic residues" evidence="4">
    <location>
        <begin position="36"/>
        <end position="50"/>
    </location>
</feature>
<dbReference type="GO" id="GO:0005829">
    <property type="term" value="C:cytosol"/>
    <property type="evidence" value="ECO:0007669"/>
    <property type="project" value="TreeGrafter"/>
</dbReference>
<dbReference type="GeneID" id="110413714"/>
<dbReference type="GO" id="GO:0007266">
    <property type="term" value="P:Rho protein signal transduction"/>
    <property type="evidence" value="ECO:0007669"/>
    <property type="project" value="InterPro"/>
</dbReference>
<dbReference type="SUPFAM" id="SSF81296">
    <property type="entry name" value="E set domains"/>
    <property type="match status" value="1"/>
</dbReference>
<accession>A0A6J1A016</accession>
<evidence type="ECO:0000256" key="1">
    <source>
        <dbReference type="ARBA" id="ARBA00004496"/>
    </source>
</evidence>
<organism evidence="5 6">
    <name type="scientific">Herrania umbratica</name>
    <dbReference type="NCBI Taxonomy" id="108875"/>
    <lineage>
        <taxon>Eukaryota</taxon>
        <taxon>Viridiplantae</taxon>
        <taxon>Streptophyta</taxon>
        <taxon>Embryophyta</taxon>
        <taxon>Tracheophyta</taxon>
        <taxon>Spermatophyta</taxon>
        <taxon>Magnoliopsida</taxon>
        <taxon>eudicotyledons</taxon>
        <taxon>Gunneridae</taxon>
        <taxon>Pentapetalae</taxon>
        <taxon>rosids</taxon>
        <taxon>malvids</taxon>
        <taxon>Malvales</taxon>
        <taxon>Malvaceae</taxon>
        <taxon>Byttnerioideae</taxon>
        <taxon>Herrania</taxon>
    </lineage>
</organism>
<dbReference type="PANTHER" id="PTHR10980:SF49">
    <property type="entry name" value="RHO GDP-DISSOCIATION INHIBITOR 1-LIKE"/>
    <property type="match status" value="1"/>
</dbReference>
<keyword evidence="3" id="KW-0963">Cytoplasm</keyword>
<dbReference type="InterPro" id="IPR024792">
    <property type="entry name" value="RhoGDI_dom_sf"/>
</dbReference>
<evidence type="ECO:0000313" key="6">
    <source>
        <dbReference type="RefSeq" id="XP_021280318.1"/>
    </source>
</evidence>
<evidence type="ECO:0000256" key="2">
    <source>
        <dbReference type="ARBA" id="ARBA00009758"/>
    </source>
</evidence>
<dbReference type="OrthoDB" id="1683373at2759"/>
<evidence type="ECO:0000256" key="4">
    <source>
        <dbReference type="SAM" id="MobiDB-lite"/>
    </source>
</evidence>
<gene>
    <name evidence="6" type="primary">LOC110413714</name>
</gene>
<dbReference type="InterPro" id="IPR000406">
    <property type="entry name" value="Rho_GDI"/>
</dbReference>
<feature type="compositionally biased region" description="Basic and acidic residues" evidence="4">
    <location>
        <begin position="16"/>
        <end position="29"/>
    </location>
</feature>